<dbReference type="NCBIfam" id="NF006618">
    <property type="entry name" value="PRK09185.1"/>
    <property type="match status" value="1"/>
</dbReference>
<proteinExistence type="inferred from homology"/>
<dbReference type="OrthoDB" id="9808669at2"/>
<dbReference type="GO" id="GO:0005829">
    <property type="term" value="C:cytosol"/>
    <property type="evidence" value="ECO:0007669"/>
    <property type="project" value="TreeGrafter"/>
</dbReference>
<reference evidence="6 7" key="1">
    <citation type="submission" date="2018-08" db="EMBL/GenBank/DDBJ databases">
        <title>Wenzhouxiangella salilacus sp. nov., a novel bacterium isolated from a saline lake in Xinjiang Province, China.</title>
        <authorList>
            <person name="Han S."/>
        </authorList>
    </citation>
    <scope>NUCLEOTIDE SEQUENCE [LARGE SCALE GENOMIC DNA]</scope>
    <source>
        <strain evidence="6 7">XDB06</strain>
    </source>
</reference>
<evidence type="ECO:0000259" key="5">
    <source>
        <dbReference type="PROSITE" id="PS52004"/>
    </source>
</evidence>
<name>A0A3E1K7K6_9GAMM</name>
<dbReference type="PANTHER" id="PTHR11712:SF320">
    <property type="entry name" value="BETA-KETOACYL SYNTHASE"/>
    <property type="match status" value="1"/>
</dbReference>
<evidence type="ECO:0000256" key="1">
    <source>
        <dbReference type="ARBA" id="ARBA00005194"/>
    </source>
</evidence>
<dbReference type="Pfam" id="PF00109">
    <property type="entry name" value="ketoacyl-synt"/>
    <property type="match status" value="1"/>
</dbReference>
<dbReference type="InterPro" id="IPR014030">
    <property type="entry name" value="Ketoacyl_synth_N"/>
</dbReference>
<dbReference type="PROSITE" id="PS00606">
    <property type="entry name" value="KS3_1"/>
    <property type="match status" value="1"/>
</dbReference>
<feature type="domain" description="Ketosynthase family 3 (KS3)" evidence="5">
    <location>
        <begin position="1"/>
        <end position="391"/>
    </location>
</feature>
<comment type="caution">
    <text evidence="6">The sequence shown here is derived from an EMBL/GenBank/DDBJ whole genome shotgun (WGS) entry which is preliminary data.</text>
</comment>
<dbReference type="PROSITE" id="PS52004">
    <property type="entry name" value="KS3_2"/>
    <property type="match status" value="1"/>
</dbReference>
<dbReference type="SMART" id="SM00825">
    <property type="entry name" value="PKS_KS"/>
    <property type="match status" value="1"/>
</dbReference>
<gene>
    <name evidence="6" type="ORF">DZC52_09990</name>
</gene>
<sequence length="392" mass="41251">MKDLHIAAMTLTCAAGSGLDALRASLRDGASGLRRNDYPNCELDTWIGRVEGVENVILEGDLARFQCRNNQLAALALDQDGFRAQAAALLERHRPERIACIVGTSTAGISSTEQAFRELDEAGEFRPEHVMPWVHTPHTSAAYVAAALGLEGPVQTVSTACSSSAKVFATAARLIESGWADAAVVGGVDSLCLSVLYGFHSLELVSPDPCRPFDRARRGLNLGEAAGFAIVEPQPEASLGRLLGWGETSDAHHMASPHPEGAGAIAAMRQALERAGLAPGEIGYVNCHGTATPMNDRIETAALRTVFTDPPPASSTKAWTGHTLGAAGITETVFSLLSLSDGFLPASLNCEDPEPDAADFILREGRRQKVDAVMSNSFGFGGSNCTLIMGAA</sequence>
<dbReference type="InterPro" id="IPR020841">
    <property type="entry name" value="PKS_Beta-ketoAc_synthase_dom"/>
</dbReference>
<evidence type="ECO:0000313" key="7">
    <source>
        <dbReference type="Proteomes" id="UP000260351"/>
    </source>
</evidence>
<dbReference type="CDD" id="cd00834">
    <property type="entry name" value="KAS_I_II"/>
    <property type="match status" value="1"/>
</dbReference>
<protein>
    <submittedName>
        <fullName evidence="6">Beta-ketoacyl-ACP synthase</fullName>
    </submittedName>
</protein>
<accession>A0A3E1K7K6</accession>
<dbReference type="GO" id="GO:0006633">
    <property type="term" value="P:fatty acid biosynthetic process"/>
    <property type="evidence" value="ECO:0007669"/>
    <property type="project" value="UniProtKB-UniPathway"/>
</dbReference>
<keyword evidence="7" id="KW-1185">Reference proteome</keyword>
<evidence type="ECO:0000256" key="3">
    <source>
        <dbReference type="ARBA" id="ARBA00022679"/>
    </source>
</evidence>
<dbReference type="Pfam" id="PF02801">
    <property type="entry name" value="Ketoacyl-synt_C"/>
    <property type="match status" value="1"/>
</dbReference>
<dbReference type="EMBL" id="QUZK01000039">
    <property type="protein sequence ID" value="RFF30024.1"/>
    <property type="molecule type" value="Genomic_DNA"/>
</dbReference>
<comment type="similarity">
    <text evidence="2 4">Belongs to the thiolase-like superfamily. Beta-ketoacyl-ACP synthases family.</text>
</comment>
<dbReference type="InterPro" id="IPR016039">
    <property type="entry name" value="Thiolase-like"/>
</dbReference>
<dbReference type="PANTHER" id="PTHR11712">
    <property type="entry name" value="POLYKETIDE SYNTHASE-RELATED"/>
    <property type="match status" value="1"/>
</dbReference>
<dbReference type="Gene3D" id="3.40.47.10">
    <property type="match status" value="1"/>
</dbReference>
<dbReference type="AlphaFoldDB" id="A0A3E1K7K6"/>
<keyword evidence="3 4" id="KW-0808">Transferase</keyword>
<dbReference type="UniPathway" id="UPA00094"/>
<organism evidence="6 7">
    <name type="scientific">Wenzhouxiangella sediminis</name>
    <dbReference type="NCBI Taxonomy" id="1792836"/>
    <lineage>
        <taxon>Bacteria</taxon>
        <taxon>Pseudomonadati</taxon>
        <taxon>Pseudomonadota</taxon>
        <taxon>Gammaproteobacteria</taxon>
        <taxon>Chromatiales</taxon>
        <taxon>Wenzhouxiangellaceae</taxon>
        <taxon>Wenzhouxiangella</taxon>
    </lineage>
</organism>
<dbReference type="RefSeq" id="WP_116651006.1">
    <property type="nucleotide sequence ID" value="NZ_QUZK01000039.1"/>
</dbReference>
<dbReference type="InterPro" id="IPR018201">
    <property type="entry name" value="Ketoacyl_synth_AS"/>
</dbReference>
<dbReference type="InterPro" id="IPR000794">
    <property type="entry name" value="Beta-ketoacyl_synthase"/>
</dbReference>
<dbReference type="Proteomes" id="UP000260351">
    <property type="component" value="Unassembled WGS sequence"/>
</dbReference>
<comment type="pathway">
    <text evidence="1">Lipid metabolism; fatty acid biosynthesis.</text>
</comment>
<dbReference type="InterPro" id="IPR014031">
    <property type="entry name" value="Ketoacyl_synth_C"/>
</dbReference>
<dbReference type="SUPFAM" id="SSF53901">
    <property type="entry name" value="Thiolase-like"/>
    <property type="match status" value="2"/>
</dbReference>
<evidence type="ECO:0000256" key="4">
    <source>
        <dbReference type="RuleBase" id="RU003694"/>
    </source>
</evidence>
<evidence type="ECO:0000256" key="2">
    <source>
        <dbReference type="ARBA" id="ARBA00008467"/>
    </source>
</evidence>
<evidence type="ECO:0000313" key="6">
    <source>
        <dbReference type="EMBL" id="RFF30024.1"/>
    </source>
</evidence>
<dbReference type="GO" id="GO:0004315">
    <property type="term" value="F:3-oxoacyl-[acyl-carrier-protein] synthase activity"/>
    <property type="evidence" value="ECO:0007669"/>
    <property type="project" value="InterPro"/>
</dbReference>